<evidence type="ECO:0000313" key="1">
    <source>
        <dbReference type="EMBL" id="MDA3627894.1"/>
    </source>
</evidence>
<sequence>MTSTVEAYCGAEAEASQLHDRSEVDWVREQACMDCWRILAERP</sequence>
<comment type="caution">
    <text evidence="1">The sequence shown here is derived from an EMBL/GenBank/DDBJ whole genome shotgun (WGS) entry which is preliminary data.</text>
</comment>
<proteinExistence type="predicted"/>
<accession>A0ABT4V3C3</accession>
<evidence type="ECO:0000313" key="2">
    <source>
        <dbReference type="Proteomes" id="UP001210380"/>
    </source>
</evidence>
<reference evidence="1 2" key="1">
    <citation type="submission" date="2022-11" db="EMBL/GenBank/DDBJ databases">
        <title>Draft genome sequence of Saccharopolyspora sp. WRP15-2 isolated from rhizosphere soils of wild rice in Thailand.</title>
        <authorList>
            <person name="Duangmal K."/>
            <person name="Kammanee S."/>
            <person name="Muangham S."/>
        </authorList>
    </citation>
    <scope>NUCLEOTIDE SEQUENCE [LARGE SCALE GENOMIC DNA]</scope>
    <source>
        <strain evidence="1 2">WRP15-2</strain>
    </source>
</reference>
<name>A0ABT4V3C3_9PSEU</name>
<keyword evidence="2" id="KW-1185">Reference proteome</keyword>
<organism evidence="1 2">
    <name type="scientific">Saccharopolyspora oryzae</name>
    <dbReference type="NCBI Taxonomy" id="2997343"/>
    <lineage>
        <taxon>Bacteria</taxon>
        <taxon>Bacillati</taxon>
        <taxon>Actinomycetota</taxon>
        <taxon>Actinomycetes</taxon>
        <taxon>Pseudonocardiales</taxon>
        <taxon>Pseudonocardiaceae</taxon>
        <taxon>Saccharopolyspora</taxon>
    </lineage>
</organism>
<dbReference type="Proteomes" id="UP001210380">
    <property type="component" value="Unassembled WGS sequence"/>
</dbReference>
<evidence type="ECO:0008006" key="3">
    <source>
        <dbReference type="Google" id="ProtNLM"/>
    </source>
</evidence>
<dbReference type="RefSeq" id="WP_270950594.1">
    <property type="nucleotide sequence ID" value="NZ_JAQGLA010000035.1"/>
</dbReference>
<protein>
    <recommendedName>
        <fullName evidence="3">Zinc finger protein</fullName>
    </recommendedName>
</protein>
<dbReference type="EMBL" id="JAQGLA010000035">
    <property type="protein sequence ID" value="MDA3627894.1"/>
    <property type="molecule type" value="Genomic_DNA"/>
</dbReference>
<gene>
    <name evidence="1" type="ORF">OU415_20845</name>
</gene>